<keyword evidence="2" id="KW-1185">Reference proteome</keyword>
<dbReference type="AlphaFoldDB" id="A0A7J0HAB6"/>
<protein>
    <submittedName>
        <fullName evidence="1">Uncharacterized protein</fullName>
    </submittedName>
</protein>
<name>A0A7J0HAB6_9ERIC</name>
<evidence type="ECO:0000313" key="2">
    <source>
        <dbReference type="Proteomes" id="UP000585474"/>
    </source>
</evidence>
<organism evidence="1 2">
    <name type="scientific">Actinidia rufa</name>
    <dbReference type="NCBI Taxonomy" id="165716"/>
    <lineage>
        <taxon>Eukaryota</taxon>
        <taxon>Viridiplantae</taxon>
        <taxon>Streptophyta</taxon>
        <taxon>Embryophyta</taxon>
        <taxon>Tracheophyta</taxon>
        <taxon>Spermatophyta</taxon>
        <taxon>Magnoliopsida</taxon>
        <taxon>eudicotyledons</taxon>
        <taxon>Gunneridae</taxon>
        <taxon>Pentapetalae</taxon>
        <taxon>asterids</taxon>
        <taxon>Ericales</taxon>
        <taxon>Actinidiaceae</taxon>
        <taxon>Actinidia</taxon>
    </lineage>
</organism>
<evidence type="ECO:0000313" key="1">
    <source>
        <dbReference type="EMBL" id="GFZ19958.1"/>
    </source>
</evidence>
<sequence>MLPAGLGLYDQSINGDWRACIDDGINTGIQIPNLLGGGLISTFGRWALSSLRAWTRRLTSPPSCSASILVALGFIIARMARRWISRTGGAAGDGGWAVARNLGEQSNSQYCSSAWVRNLSNKVSDLHRQLNKRYPTGVRPLKNLPA</sequence>
<dbReference type="Proteomes" id="UP000585474">
    <property type="component" value="Unassembled WGS sequence"/>
</dbReference>
<reference evidence="1 2" key="1">
    <citation type="submission" date="2019-07" db="EMBL/GenBank/DDBJ databases">
        <title>De Novo Assembly of kiwifruit Actinidia rufa.</title>
        <authorList>
            <person name="Sugita-Konishi S."/>
            <person name="Sato K."/>
            <person name="Mori E."/>
            <person name="Abe Y."/>
            <person name="Kisaki G."/>
            <person name="Hamano K."/>
            <person name="Suezawa K."/>
            <person name="Otani M."/>
            <person name="Fukuda T."/>
            <person name="Manabe T."/>
            <person name="Gomi K."/>
            <person name="Tabuchi M."/>
            <person name="Akimitsu K."/>
            <person name="Kataoka I."/>
        </authorList>
    </citation>
    <scope>NUCLEOTIDE SEQUENCE [LARGE SCALE GENOMIC DNA]</scope>
    <source>
        <strain evidence="2">cv. Fuchu</strain>
    </source>
</reference>
<comment type="caution">
    <text evidence="1">The sequence shown here is derived from an EMBL/GenBank/DDBJ whole genome shotgun (WGS) entry which is preliminary data.</text>
</comment>
<proteinExistence type="predicted"/>
<dbReference type="OrthoDB" id="10654681at2759"/>
<dbReference type="EMBL" id="BJWL01000028">
    <property type="protein sequence ID" value="GFZ19958.1"/>
    <property type="molecule type" value="Genomic_DNA"/>
</dbReference>
<accession>A0A7J0HAB6</accession>
<gene>
    <name evidence="1" type="ORF">Acr_28g0006630</name>
</gene>